<keyword evidence="7" id="KW-0276">Fatty acid metabolism</keyword>
<dbReference type="InterPro" id="IPR014030">
    <property type="entry name" value="Ketoacyl_synth_N"/>
</dbReference>
<comment type="catalytic activity">
    <reaction evidence="13 14">
        <text>a fatty acyl-[ACP] + malonyl-[ACP] + H(+) = a 3-oxoacyl-[ACP] + holo-[ACP] + CO2</text>
        <dbReference type="Rhea" id="RHEA:22836"/>
        <dbReference type="Rhea" id="RHEA-COMP:9623"/>
        <dbReference type="Rhea" id="RHEA-COMP:9685"/>
        <dbReference type="Rhea" id="RHEA-COMP:9916"/>
        <dbReference type="Rhea" id="RHEA-COMP:14125"/>
        <dbReference type="ChEBI" id="CHEBI:15378"/>
        <dbReference type="ChEBI" id="CHEBI:16526"/>
        <dbReference type="ChEBI" id="CHEBI:64479"/>
        <dbReference type="ChEBI" id="CHEBI:78449"/>
        <dbReference type="ChEBI" id="CHEBI:78776"/>
        <dbReference type="ChEBI" id="CHEBI:138651"/>
    </reaction>
</comment>
<evidence type="ECO:0000256" key="2">
    <source>
        <dbReference type="ARBA" id="ARBA00008467"/>
    </source>
</evidence>
<dbReference type="PROSITE" id="PS52004">
    <property type="entry name" value="KS3_2"/>
    <property type="match status" value="1"/>
</dbReference>
<evidence type="ECO:0000256" key="8">
    <source>
        <dbReference type="ARBA" id="ARBA00023098"/>
    </source>
</evidence>
<dbReference type="GO" id="GO:0005829">
    <property type="term" value="C:cytosol"/>
    <property type="evidence" value="ECO:0007669"/>
    <property type="project" value="TreeGrafter"/>
</dbReference>
<keyword evidence="9 14" id="KW-0275">Fatty acid biosynthesis</keyword>
<keyword evidence="5 14" id="KW-0444">Lipid biosynthesis</keyword>
<dbReference type="EC" id="2.3.1.179" evidence="3 14"/>
<evidence type="ECO:0000256" key="12">
    <source>
        <dbReference type="ARBA" id="ARBA00047318"/>
    </source>
</evidence>
<protein>
    <recommendedName>
        <fullName evidence="4 14">3-oxoacyl-[acyl-carrier-protein] synthase 2</fullName>
        <ecNumber evidence="3 14">2.3.1.179</ecNumber>
    </recommendedName>
</protein>
<dbReference type="GO" id="GO:0006633">
    <property type="term" value="P:fatty acid biosynthetic process"/>
    <property type="evidence" value="ECO:0007669"/>
    <property type="project" value="UniProtKB-UniRule"/>
</dbReference>
<sequence>MDTKKKRRVVITGLGTVNPTGNTVAESWANIKAGRCAVGPITAFDTADFKVKLAAEVKDFDPAARIDKRETRKMARFTQFAVAAADEAVRDSGLALEEIDHTRFGVILSSGIGGLPTIEEEHTRGQQRGFEKVSPYFVPMSIGNMAAGQIAIRFGLQGMCSCPTTACAGGTNAIGDAFHRIRDGYEDRMLCGGSESCISPLGVGGFASMKALCTADDPARASIPFDARRSGFVMGEGSGVLLLEELEAAKARRAKIYAEVVGYGANCDAYHFTAPAPGGAGGAACMRLALADGGVVPEQIGYINAHGTSTHLNDSCETAAIKTVFGGHAYKLAVSSTKSMTGHLLGGAGGVEGIFTALALHDAFLPATVNLQEPDPELDLDYIPNHGRAAQVEYAMSDSLGFGGHNACVVFKHWEG</sequence>
<dbReference type="FunFam" id="3.40.47.10:FF:000009">
    <property type="entry name" value="3-oxoacyl-[acyl-carrier-protein] synthase 2"/>
    <property type="match status" value="1"/>
</dbReference>
<feature type="active site" description="For beta-ketoacyl synthase activity" evidence="15">
    <location>
        <position position="167"/>
    </location>
</feature>
<dbReference type="OrthoDB" id="9808669at2"/>
<organism evidence="18 19">
    <name type="scientific">Gemmiger formicilis</name>
    <dbReference type="NCBI Taxonomy" id="745368"/>
    <lineage>
        <taxon>Bacteria</taxon>
        <taxon>Bacillati</taxon>
        <taxon>Bacillota</taxon>
        <taxon>Clostridia</taxon>
        <taxon>Eubacteriales</taxon>
        <taxon>Gemmiger</taxon>
    </lineage>
</organism>
<dbReference type="UniPathway" id="UPA00094"/>
<dbReference type="SUPFAM" id="SSF53901">
    <property type="entry name" value="Thiolase-like"/>
    <property type="match status" value="2"/>
</dbReference>
<dbReference type="AlphaFoldDB" id="A0A1T4XFR8"/>
<dbReference type="RefSeq" id="WP_078784721.1">
    <property type="nucleotide sequence ID" value="NZ_FUYF01000009.1"/>
</dbReference>
<evidence type="ECO:0000256" key="10">
    <source>
        <dbReference type="ARBA" id="ARBA00023315"/>
    </source>
</evidence>
<dbReference type="GO" id="GO:0004315">
    <property type="term" value="F:3-oxoacyl-[acyl-carrier-protein] synthase activity"/>
    <property type="evidence" value="ECO:0007669"/>
    <property type="project" value="UniProtKB-UniRule"/>
</dbReference>
<comment type="pathway">
    <text evidence="1 14">Lipid metabolism; fatty acid biosynthesis.</text>
</comment>
<proteinExistence type="inferred from homology"/>
<evidence type="ECO:0000256" key="16">
    <source>
        <dbReference type="RuleBase" id="RU003694"/>
    </source>
</evidence>
<dbReference type="InterPro" id="IPR017568">
    <property type="entry name" value="3-oxoacyl-ACP_synth-2"/>
</dbReference>
<dbReference type="CDD" id="cd00834">
    <property type="entry name" value="KAS_I_II"/>
    <property type="match status" value="1"/>
</dbReference>
<evidence type="ECO:0000256" key="1">
    <source>
        <dbReference type="ARBA" id="ARBA00005194"/>
    </source>
</evidence>
<dbReference type="SMART" id="SM00825">
    <property type="entry name" value="PKS_KS"/>
    <property type="match status" value="1"/>
</dbReference>
<keyword evidence="10 14" id="KW-0012">Acyltransferase</keyword>
<evidence type="ECO:0000256" key="5">
    <source>
        <dbReference type="ARBA" id="ARBA00022516"/>
    </source>
</evidence>
<feature type="domain" description="Ketosynthase family 3 (KS3)" evidence="17">
    <location>
        <begin position="6"/>
        <end position="413"/>
    </location>
</feature>
<dbReference type="Pfam" id="PF00109">
    <property type="entry name" value="ketoacyl-synt"/>
    <property type="match status" value="1"/>
</dbReference>
<dbReference type="InterPro" id="IPR020841">
    <property type="entry name" value="PKS_Beta-ketoAc_synthase_dom"/>
</dbReference>
<gene>
    <name evidence="18" type="ORF">SAMN02745178_01809</name>
</gene>
<dbReference type="Proteomes" id="UP000190286">
    <property type="component" value="Unassembled WGS sequence"/>
</dbReference>
<evidence type="ECO:0000256" key="4">
    <source>
        <dbReference type="ARBA" id="ARBA00014657"/>
    </source>
</evidence>
<keyword evidence="8" id="KW-0443">Lipid metabolism</keyword>
<evidence type="ECO:0000256" key="9">
    <source>
        <dbReference type="ARBA" id="ARBA00023160"/>
    </source>
</evidence>
<dbReference type="InterPro" id="IPR016039">
    <property type="entry name" value="Thiolase-like"/>
</dbReference>
<accession>A0A1T4XFR8</accession>
<dbReference type="Gene3D" id="3.40.47.10">
    <property type="match status" value="1"/>
</dbReference>
<comment type="catalytic activity">
    <reaction evidence="12 14">
        <text>(9Z)-hexadecenoyl-[ACP] + malonyl-[ACP] + H(+) = 3-oxo-(11Z)-octadecenoyl-[ACP] + holo-[ACP] + CO2</text>
        <dbReference type="Rhea" id="RHEA:55040"/>
        <dbReference type="Rhea" id="RHEA-COMP:9623"/>
        <dbReference type="Rhea" id="RHEA-COMP:9685"/>
        <dbReference type="Rhea" id="RHEA-COMP:10800"/>
        <dbReference type="Rhea" id="RHEA-COMP:14074"/>
        <dbReference type="ChEBI" id="CHEBI:15378"/>
        <dbReference type="ChEBI" id="CHEBI:16526"/>
        <dbReference type="ChEBI" id="CHEBI:64479"/>
        <dbReference type="ChEBI" id="CHEBI:78449"/>
        <dbReference type="ChEBI" id="CHEBI:83989"/>
        <dbReference type="ChEBI" id="CHEBI:138538"/>
        <dbReference type="EC" id="2.3.1.179"/>
    </reaction>
</comment>
<reference evidence="18 19" key="1">
    <citation type="submission" date="2017-02" db="EMBL/GenBank/DDBJ databases">
        <authorList>
            <person name="Peterson S.W."/>
        </authorList>
    </citation>
    <scope>NUCLEOTIDE SEQUENCE [LARGE SCALE GENOMIC DNA]</scope>
    <source>
        <strain evidence="18 19">ATCC 27749</strain>
    </source>
</reference>
<dbReference type="InterPro" id="IPR000794">
    <property type="entry name" value="Beta-ketoacyl_synthase"/>
</dbReference>
<evidence type="ECO:0000256" key="13">
    <source>
        <dbReference type="ARBA" id="ARBA00047659"/>
    </source>
</evidence>
<dbReference type="PANTHER" id="PTHR11712">
    <property type="entry name" value="POLYKETIDE SYNTHASE-RELATED"/>
    <property type="match status" value="1"/>
</dbReference>
<evidence type="ECO:0000256" key="6">
    <source>
        <dbReference type="ARBA" id="ARBA00022679"/>
    </source>
</evidence>
<evidence type="ECO:0000313" key="19">
    <source>
        <dbReference type="Proteomes" id="UP000190286"/>
    </source>
</evidence>
<evidence type="ECO:0000256" key="3">
    <source>
        <dbReference type="ARBA" id="ARBA00012356"/>
    </source>
</evidence>
<evidence type="ECO:0000256" key="11">
    <source>
        <dbReference type="ARBA" id="ARBA00024006"/>
    </source>
</evidence>
<name>A0A1T4XFR8_9FIRM</name>
<keyword evidence="19" id="KW-1185">Reference proteome</keyword>
<evidence type="ECO:0000256" key="15">
    <source>
        <dbReference type="PIRSR" id="PIRSR000447-1"/>
    </source>
</evidence>
<dbReference type="STRING" id="745368.SAMN02745178_01809"/>
<dbReference type="PIRSF" id="PIRSF000447">
    <property type="entry name" value="KAS_II"/>
    <property type="match status" value="1"/>
</dbReference>
<evidence type="ECO:0000259" key="17">
    <source>
        <dbReference type="PROSITE" id="PS52004"/>
    </source>
</evidence>
<dbReference type="GeneID" id="93338266"/>
<dbReference type="NCBIfam" id="TIGR03150">
    <property type="entry name" value="fabF"/>
    <property type="match status" value="1"/>
</dbReference>
<dbReference type="EMBL" id="FUYF01000009">
    <property type="protein sequence ID" value="SKA88058.1"/>
    <property type="molecule type" value="Genomic_DNA"/>
</dbReference>
<comment type="similarity">
    <text evidence="2 14 16">Belongs to the thiolase-like superfamily. Beta-ketoacyl-ACP synthases family.</text>
</comment>
<evidence type="ECO:0000256" key="7">
    <source>
        <dbReference type="ARBA" id="ARBA00022832"/>
    </source>
</evidence>
<dbReference type="InterPro" id="IPR014031">
    <property type="entry name" value="Ketoacyl_synth_C"/>
</dbReference>
<keyword evidence="6 14" id="KW-0808">Transferase</keyword>
<dbReference type="PANTHER" id="PTHR11712:SF336">
    <property type="entry name" value="3-OXOACYL-[ACYL-CARRIER-PROTEIN] SYNTHASE, MITOCHONDRIAL"/>
    <property type="match status" value="1"/>
</dbReference>
<dbReference type="NCBIfam" id="NF005589">
    <property type="entry name" value="PRK07314.1"/>
    <property type="match status" value="1"/>
</dbReference>
<comment type="function">
    <text evidence="11 14">Involved in the type II fatty acid elongation cycle. Catalyzes the elongation of a wide range of acyl-ACP by the addition of two carbons from malonyl-ACP to an acyl acceptor. Can efficiently catalyze the conversion of palmitoleoyl-ACP (cis-hexadec-9-enoyl-ACP) to cis-vaccenoyl-ACP (cis-octadec-11-enoyl-ACP), an essential step in the thermal regulation of fatty acid composition.</text>
</comment>
<evidence type="ECO:0000256" key="14">
    <source>
        <dbReference type="PIRNR" id="PIRNR000447"/>
    </source>
</evidence>
<dbReference type="Pfam" id="PF02801">
    <property type="entry name" value="Ketoacyl-synt_C"/>
    <property type="match status" value="1"/>
</dbReference>
<evidence type="ECO:0000313" key="18">
    <source>
        <dbReference type="EMBL" id="SKA88058.1"/>
    </source>
</evidence>